<dbReference type="Proteomes" id="UP000190797">
    <property type="component" value="Chromosome"/>
</dbReference>
<protein>
    <submittedName>
        <fullName evidence="1">Uncharacterized protein</fullName>
    </submittedName>
</protein>
<organism evidence="1 2">
    <name type="scientific">[Actinomadura] parvosata subsp. kistnae</name>
    <dbReference type="NCBI Taxonomy" id="1909395"/>
    <lineage>
        <taxon>Bacteria</taxon>
        <taxon>Bacillati</taxon>
        <taxon>Actinomycetota</taxon>
        <taxon>Actinomycetes</taxon>
        <taxon>Streptosporangiales</taxon>
        <taxon>Streptosporangiaceae</taxon>
        <taxon>Nonomuraea</taxon>
    </lineage>
</organism>
<gene>
    <name evidence="1" type="ORF">BKM31_39545</name>
</gene>
<proteinExistence type="predicted"/>
<dbReference type="EMBL" id="CP017717">
    <property type="protein sequence ID" value="AQZ66734.1"/>
    <property type="molecule type" value="Genomic_DNA"/>
</dbReference>
<evidence type="ECO:0000313" key="2">
    <source>
        <dbReference type="Proteomes" id="UP000190797"/>
    </source>
</evidence>
<dbReference type="KEGG" id="noa:BKM31_39545"/>
<reference evidence="2" key="1">
    <citation type="journal article" date="2017" name="Med. Chem. Commun.">
        <title>Nonomuraea sp. ATCC 55076 harbours the largest actinomycete chromosome to date and the kistamicin biosynthetic gene cluster.</title>
        <authorList>
            <person name="Nazari B."/>
            <person name="Forneris C.C."/>
            <person name="Gibson M.I."/>
            <person name="Moon K."/>
            <person name="Schramma K.R."/>
            <person name="Seyedsayamdost M.R."/>
        </authorList>
    </citation>
    <scope>NUCLEOTIDE SEQUENCE [LARGE SCALE GENOMIC DNA]</scope>
    <source>
        <strain evidence="2">ATCC 55076</strain>
    </source>
</reference>
<sequence>MPVTEIARVRAEIEERTRRADLTEITAAAVLGDWNIGTDDHDPARRVQRRRMIRQAFQWIRIKRPTSPHGRRPAFDPARVVLGLREES</sequence>
<accession>A0A1V0A925</accession>
<name>A0A1V0A925_9ACTN</name>
<dbReference type="RefSeq" id="WP_080043020.1">
    <property type="nucleotide sequence ID" value="NZ_CP017717.1"/>
</dbReference>
<evidence type="ECO:0000313" key="1">
    <source>
        <dbReference type="EMBL" id="AQZ66734.1"/>
    </source>
</evidence>
<dbReference type="AlphaFoldDB" id="A0A1V0A925"/>
<keyword evidence="2" id="KW-1185">Reference proteome</keyword>